<feature type="compositionally biased region" description="Polar residues" evidence="1">
    <location>
        <begin position="46"/>
        <end position="57"/>
    </location>
</feature>
<feature type="region of interest" description="Disordered" evidence="1">
    <location>
        <begin position="102"/>
        <end position="145"/>
    </location>
</feature>
<sequence length="145" mass="16116">MGLIDRIQAKLELFRLEQRYTNRKNRRTAFSSDAIYVDGEYVYASSNNTGSSNRSEQSMGSAASRSTTASTAFDAASASAKAAKRRSMMAFSGESAADIETRVEAGNDMGAPQRRWSRNWGKGNRAEEKRRSMAVVREARWEDGQ</sequence>
<dbReference type="Proteomes" id="UP000091956">
    <property type="component" value="Unassembled WGS sequence"/>
</dbReference>
<dbReference type="GeneID" id="28834057"/>
<dbReference type="OrthoDB" id="5285218at2759"/>
<keyword evidence="3" id="KW-1185">Reference proteome</keyword>
<evidence type="ECO:0000256" key="1">
    <source>
        <dbReference type="SAM" id="MobiDB-lite"/>
    </source>
</evidence>
<dbReference type="RefSeq" id="XP_018134736.1">
    <property type="nucleotide sequence ID" value="XM_018270199.2"/>
</dbReference>
<reference evidence="2 3" key="1">
    <citation type="submission" date="2016-03" db="EMBL/GenBank/DDBJ databases">
        <title>Comparative genomics of Pseudogymnoascus destructans, the fungus causing white-nose syndrome of bats.</title>
        <authorList>
            <person name="Palmer J.M."/>
            <person name="Drees K.P."/>
            <person name="Foster J.T."/>
            <person name="Lindner D.L."/>
        </authorList>
    </citation>
    <scope>NUCLEOTIDE SEQUENCE [LARGE SCALE GENOMIC DNA]</scope>
    <source>
        <strain evidence="2 3">UAMH 10579</strain>
    </source>
</reference>
<accession>A0A2P2SVZ7</accession>
<evidence type="ECO:0000313" key="2">
    <source>
        <dbReference type="EMBL" id="OBU01004.1"/>
    </source>
</evidence>
<feature type="compositionally biased region" description="Low complexity" evidence="1">
    <location>
        <begin position="58"/>
        <end position="78"/>
    </location>
</feature>
<evidence type="ECO:0000313" key="3">
    <source>
        <dbReference type="Proteomes" id="UP000091956"/>
    </source>
</evidence>
<organism evidence="2 3">
    <name type="scientific">Pseudogymnoascus verrucosus</name>
    <dbReference type="NCBI Taxonomy" id="342668"/>
    <lineage>
        <taxon>Eukaryota</taxon>
        <taxon>Fungi</taxon>
        <taxon>Dikarya</taxon>
        <taxon>Ascomycota</taxon>
        <taxon>Pezizomycotina</taxon>
        <taxon>Leotiomycetes</taxon>
        <taxon>Thelebolales</taxon>
        <taxon>Thelebolaceae</taxon>
        <taxon>Pseudogymnoascus</taxon>
    </lineage>
</organism>
<dbReference type="EMBL" id="KV460207">
    <property type="protein sequence ID" value="OBU01004.1"/>
    <property type="molecule type" value="Genomic_DNA"/>
</dbReference>
<name>A0A2P2SVZ7_9PEZI</name>
<dbReference type="AlphaFoldDB" id="A0A2P2SVZ7"/>
<reference evidence="3" key="2">
    <citation type="journal article" date="2018" name="Nat. Commun.">
        <title>Extreme sensitivity to ultraviolet light in the fungal pathogen causing white-nose syndrome of bats.</title>
        <authorList>
            <person name="Palmer J.M."/>
            <person name="Drees K.P."/>
            <person name="Foster J.T."/>
            <person name="Lindner D.L."/>
        </authorList>
    </citation>
    <scope>NUCLEOTIDE SEQUENCE [LARGE SCALE GENOMIC DNA]</scope>
    <source>
        <strain evidence="3">UAMH 10579</strain>
    </source>
</reference>
<feature type="compositionally biased region" description="Basic and acidic residues" evidence="1">
    <location>
        <begin position="124"/>
        <end position="145"/>
    </location>
</feature>
<protein>
    <submittedName>
        <fullName evidence="2">Uncharacterized protein</fullName>
    </submittedName>
</protein>
<gene>
    <name evidence="2" type="ORF">VE01_00671</name>
</gene>
<proteinExistence type="predicted"/>
<feature type="region of interest" description="Disordered" evidence="1">
    <location>
        <begin position="46"/>
        <end position="78"/>
    </location>
</feature>